<dbReference type="EMBL" id="JACIEB010000001">
    <property type="protein sequence ID" value="MBB3981180.1"/>
    <property type="molecule type" value="Genomic_DNA"/>
</dbReference>
<protein>
    <submittedName>
        <fullName evidence="1">Uncharacterized protein</fullName>
    </submittedName>
</protein>
<evidence type="ECO:0000313" key="2">
    <source>
        <dbReference type="Proteomes" id="UP000552757"/>
    </source>
</evidence>
<name>A0A7W6DIF6_9SPHN</name>
<keyword evidence="2" id="KW-1185">Reference proteome</keyword>
<reference evidence="1 2" key="1">
    <citation type="submission" date="2020-08" db="EMBL/GenBank/DDBJ databases">
        <title>Genomic Encyclopedia of Type Strains, Phase IV (KMG-IV): sequencing the most valuable type-strain genomes for metagenomic binning, comparative biology and taxonomic classification.</title>
        <authorList>
            <person name="Goeker M."/>
        </authorList>
    </citation>
    <scope>NUCLEOTIDE SEQUENCE [LARGE SCALE GENOMIC DNA]</scope>
    <source>
        <strain evidence="1 2">DSM 29348</strain>
    </source>
</reference>
<gene>
    <name evidence="1" type="ORF">GGR44_000811</name>
</gene>
<sequence>MAILSVALLASGARAITAKKQEFFPPEVVDSVWWRDLPVGETPLWLPDALAGNASRIRLSISGIVRVRLVIRVDERTDGKFVGHVILVTLGRSGRRQKTISRIFRISAADMAEFHQQTSSAKLWELYPEHWVSSDENDICIDGEQLVFERVDERGYRFSEINAQCAAPRGAINAARFLLDKAGMRKFHRLLQ</sequence>
<dbReference type="Proteomes" id="UP000552757">
    <property type="component" value="Unassembled WGS sequence"/>
</dbReference>
<proteinExistence type="predicted"/>
<evidence type="ECO:0000313" key="1">
    <source>
        <dbReference type="EMBL" id="MBB3981180.1"/>
    </source>
</evidence>
<accession>A0A7W6DIF6</accession>
<organism evidence="1 2">
    <name type="scientific">Sphingobium fontiphilum</name>
    <dbReference type="NCBI Taxonomy" id="944425"/>
    <lineage>
        <taxon>Bacteria</taxon>
        <taxon>Pseudomonadati</taxon>
        <taxon>Pseudomonadota</taxon>
        <taxon>Alphaproteobacteria</taxon>
        <taxon>Sphingomonadales</taxon>
        <taxon>Sphingomonadaceae</taxon>
        <taxon>Sphingobium</taxon>
    </lineage>
</organism>
<comment type="caution">
    <text evidence="1">The sequence shown here is derived from an EMBL/GenBank/DDBJ whole genome shotgun (WGS) entry which is preliminary data.</text>
</comment>
<dbReference type="AlphaFoldDB" id="A0A7W6DIF6"/>